<dbReference type="Proteomes" id="UP000181980">
    <property type="component" value="Unassembled WGS sequence"/>
</dbReference>
<dbReference type="EMBL" id="FNUC01000003">
    <property type="protein sequence ID" value="SEE93697.1"/>
    <property type="molecule type" value="Genomic_DNA"/>
</dbReference>
<organism evidence="2 3">
    <name type="scientific">Jiangella alba</name>
    <dbReference type="NCBI Taxonomy" id="561176"/>
    <lineage>
        <taxon>Bacteria</taxon>
        <taxon>Bacillati</taxon>
        <taxon>Actinomycetota</taxon>
        <taxon>Actinomycetes</taxon>
        <taxon>Jiangellales</taxon>
        <taxon>Jiangellaceae</taxon>
        <taxon>Jiangella</taxon>
    </lineage>
</organism>
<dbReference type="InterPro" id="IPR003737">
    <property type="entry name" value="GlcNAc_PI_deacetylase-related"/>
</dbReference>
<evidence type="ECO:0000256" key="1">
    <source>
        <dbReference type="ARBA" id="ARBA00022833"/>
    </source>
</evidence>
<proteinExistence type="predicted"/>
<dbReference type="SUPFAM" id="SSF102588">
    <property type="entry name" value="LmbE-like"/>
    <property type="match status" value="1"/>
</dbReference>
<dbReference type="Gene3D" id="3.40.50.10320">
    <property type="entry name" value="LmbE-like"/>
    <property type="match status" value="1"/>
</dbReference>
<sequence>MSTYVRPVPAVRTLVVVCAHPYDATFALGGVIAAFAGARTSVHILCLTHGRAPDPRPRRRLERARDLGRATRHLGADDVTLLDHAPGTLALTSLDTLADEILAAHQGADAMLTVDATADDAHPDHVRAMRAAYRAATKQGSTLYAWTLRPGDAFRGRQVLVVDVDRERQRAATACHTGLPADDPLRRRWQRVHDRTERLVVLRSERTATPVFARNP</sequence>
<protein>
    <submittedName>
        <fullName evidence="2">N-acetylglucosaminyl deacetylase, LmbE family</fullName>
    </submittedName>
</protein>
<dbReference type="PANTHER" id="PTHR12993">
    <property type="entry name" value="N-ACETYLGLUCOSAMINYL-PHOSPHATIDYLINOSITOL DE-N-ACETYLASE-RELATED"/>
    <property type="match status" value="1"/>
</dbReference>
<keyword evidence="3" id="KW-1185">Reference proteome</keyword>
<accession>A0A1H5MY90</accession>
<keyword evidence="1" id="KW-0862">Zinc</keyword>
<dbReference type="Pfam" id="PF02585">
    <property type="entry name" value="PIG-L"/>
    <property type="match status" value="1"/>
</dbReference>
<dbReference type="GO" id="GO:0016811">
    <property type="term" value="F:hydrolase activity, acting on carbon-nitrogen (but not peptide) bonds, in linear amides"/>
    <property type="evidence" value="ECO:0007669"/>
    <property type="project" value="TreeGrafter"/>
</dbReference>
<evidence type="ECO:0000313" key="2">
    <source>
        <dbReference type="EMBL" id="SEE93697.1"/>
    </source>
</evidence>
<dbReference type="AlphaFoldDB" id="A0A1H5MY90"/>
<reference evidence="3" key="1">
    <citation type="submission" date="2016-10" db="EMBL/GenBank/DDBJ databases">
        <authorList>
            <person name="Varghese N."/>
            <person name="Submissions S."/>
        </authorList>
    </citation>
    <scope>NUCLEOTIDE SEQUENCE [LARGE SCALE GENOMIC DNA]</scope>
    <source>
        <strain evidence="3">DSM 45237</strain>
    </source>
</reference>
<dbReference type="STRING" id="561176.SAMN04488561_3488"/>
<dbReference type="PANTHER" id="PTHR12993:SF11">
    <property type="entry name" value="N-ACETYLGLUCOSAMINYL-PHOSPHATIDYLINOSITOL DE-N-ACETYLASE"/>
    <property type="match status" value="1"/>
</dbReference>
<dbReference type="OrthoDB" id="3514174at2"/>
<evidence type="ECO:0000313" key="3">
    <source>
        <dbReference type="Proteomes" id="UP000181980"/>
    </source>
</evidence>
<name>A0A1H5MY90_9ACTN</name>
<gene>
    <name evidence="2" type="ORF">SAMN04488561_3488</name>
</gene>
<dbReference type="RefSeq" id="WP_083289191.1">
    <property type="nucleotide sequence ID" value="NZ_FNUC01000003.1"/>
</dbReference>
<dbReference type="GO" id="GO:0016137">
    <property type="term" value="P:glycoside metabolic process"/>
    <property type="evidence" value="ECO:0007669"/>
    <property type="project" value="UniProtKB-ARBA"/>
</dbReference>
<dbReference type="InterPro" id="IPR024078">
    <property type="entry name" value="LmbE-like_dom_sf"/>
</dbReference>